<dbReference type="InterPro" id="IPR029480">
    <property type="entry name" value="Transpos_assoc"/>
</dbReference>
<dbReference type="AlphaFoldDB" id="A0AAD8KUX9"/>
<gene>
    <name evidence="3" type="ORF">QVD17_16906</name>
</gene>
<dbReference type="Pfam" id="PF13963">
    <property type="entry name" value="Transpos_assoc"/>
    <property type="match status" value="1"/>
</dbReference>
<dbReference type="EMBL" id="JAUHHV010000004">
    <property type="protein sequence ID" value="KAK1428078.1"/>
    <property type="molecule type" value="Genomic_DNA"/>
</dbReference>
<accession>A0AAD8KUX9</accession>
<evidence type="ECO:0000313" key="3">
    <source>
        <dbReference type="EMBL" id="KAK1428078.1"/>
    </source>
</evidence>
<keyword evidence="4" id="KW-1185">Reference proteome</keyword>
<sequence length="239" mass="27404">MATIPYRRLHGNHPLPSPPPAVAGPLPSPPPAVASLLSSNLQSSLASFKDNCSSRSQLKMDRETWMYKTLRSSEVYAKGVRSFKQAAEENRLKIGRRSICCPCSVCKTFKYFNGTDEIEFHLLRHGFMHGYYCWYEHGESILEFSTLSTTLHINDSTYNNNSLDLDNDDDHSNEHIENYNIEMLHDMEINMGSKTTCTKGFKACPVWIQYTWDIEDSFRMVTFLGRKMLSLTESLRPEK</sequence>
<feature type="region of interest" description="Disordered" evidence="1">
    <location>
        <begin position="1"/>
        <end position="27"/>
    </location>
</feature>
<dbReference type="Proteomes" id="UP001229421">
    <property type="component" value="Unassembled WGS sequence"/>
</dbReference>
<comment type="caution">
    <text evidence="3">The sequence shown here is derived from an EMBL/GenBank/DDBJ whole genome shotgun (WGS) entry which is preliminary data.</text>
</comment>
<evidence type="ECO:0000259" key="2">
    <source>
        <dbReference type="Pfam" id="PF13963"/>
    </source>
</evidence>
<proteinExistence type="predicted"/>
<evidence type="ECO:0000313" key="4">
    <source>
        <dbReference type="Proteomes" id="UP001229421"/>
    </source>
</evidence>
<protein>
    <recommendedName>
        <fullName evidence="2">Transposase-associated domain-containing protein</fullName>
    </recommendedName>
</protein>
<reference evidence="3" key="1">
    <citation type="journal article" date="2023" name="bioRxiv">
        <title>Improved chromosome-level genome assembly for marigold (Tagetes erecta).</title>
        <authorList>
            <person name="Jiang F."/>
            <person name="Yuan L."/>
            <person name="Wang S."/>
            <person name="Wang H."/>
            <person name="Xu D."/>
            <person name="Wang A."/>
            <person name="Fan W."/>
        </authorList>
    </citation>
    <scope>NUCLEOTIDE SEQUENCE</scope>
    <source>
        <strain evidence="3">WSJ</strain>
        <tissue evidence="3">Leaf</tissue>
    </source>
</reference>
<feature type="compositionally biased region" description="Pro residues" evidence="1">
    <location>
        <begin position="15"/>
        <end position="27"/>
    </location>
</feature>
<organism evidence="3 4">
    <name type="scientific">Tagetes erecta</name>
    <name type="common">African marigold</name>
    <dbReference type="NCBI Taxonomy" id="13708"/>
    <lineage>
        <taxon>Eukaryota</taxon>
        <taxon>Viridiplantae</taxon>
        <taxon>Streptophyta</taxon>
        <taxon>Embryophyta</taxon>
        <taxon>Tracheophyta</taxon>
        <taxon>Spermatophyta</taxon>
        <taxon>Magnoliopsida</taxon>
        <taxon>eudicotyledons</taxon>
        <taxon>Gunneridae</taxon>
        <taxon>Pentapetalae</taxon>
        <taxon>asterids</taxon>
        <taxon>campanulids</taxon>
        <taxon>Asterales</taxon>
        <taxon>Asteraceae</taxon>
        <taxon>Asteroideae</taxon>
        <taxon>Heliantheae alliance</taxon>
        <taxon>Tageteae</taxon>
        <taxon>Tagetes</taxon>
    </lineage>
</organism>
<name>A0AAD8KUX9_TARER</name>
<evidence type="ECO:0000256" key="1">
    <source>
        <dbReference type="SAM" id="MobiDB-lite"/>
    </source>
</evidence>
<feature type="domain" description="Transposase-associated" evidence="2">
    <location>
        <begin position="64"/>
        <end position="139"/>
    </location>
</feature>